<evidence type="ECO:0000313" key="3">
    <source>
        <dbReference type="EMBL" id="TGZ74683.1"/>
    </source>
</evidence>
<sequence>MCFETHRSRTFTRFISTWILMPFCVFWIVLASLVYKTSGSKQTPDESLSKSYFDAEQVAENDSDNSVWEISGLLPQRQQLTNPIQSNVGFNCLENCKPLPVDFFPPKPILMSSQSPGWPIRRVSSLPTSLFIHIVPFSRRYPGRSLLFSRVDEISRLRFAVGLSQWGVHGEQMELWLHHTMFYQIDVNRQNAFLHHTGGVVATSGLVVVPLPRDRRVRGLKSLRLIIQITNHSVTVYMGCRPKSKPIYNMNFTLLPEDKVRQKYGLQRNQTSIGDPEGDLLFLLSGGPMHDDRFEGVVKDMKLFFTETGALKYCFLYQKLTAQVSKRSDQETSGGTSPESILGLLNQTKIHNPHLVSTTESTEQLSGPGMDETKKVWDHTDSISAMKDHVRTKNTTKPTDNALLSDMNGDLGNQANILDSSTDKPEDKTRTVVDGSKPPSQDKVSSSEEDASPKVPDRLSRPFGWQSISSEQLVSDEEKKLRGEGQVESPEYDVTDGSRGAVQPELKEDVRQPYGREHEKQIDKVVAGIGTPVLDMDHEKDYADDKVISGGNVFHKAAPVIQPGDSENARVGDKFEGDVQLYKPAVQKDEDQSQTDETQMRGSQTHSPDADPESLQMDSASFSSLESPPDLVDLVRAADSLFEPFRFSDSPGLSSFGEKNERSPSVDGQPKKRTPAPNESAEYITADQPAYIPEVSQLNSTCLMEVLGCETVQALMGPKGDIGLPGLRGPQGIQGHCPTPLCSNPMVIYEPGPPGPPGGCEPCSVSFRGPPGDRGKKGDQGEPGTLEIGEVRNIVSSTVKQWWTKMLMEKTESTRKAGTVSRKLRSFINTLERGKFLRRKKSTGRLHLAANRRQRLRFKRIDVGAIRPKQSTFSDTPGQRKLLPVIIVDSIAELETRGAHLDMGTVVASYLNGTELPPHVVRPMGMFMKTNILKNQWKRLSLNLDQEVVYGNPKRRRLSSLDHQSLELNLPAARLRLILAFYPYAVRGGEFLGWYGADALCREYGEHRLGITGFRVFLSDQNLPLEQILPWRLLRVPIVNLAGATLFRNLKEFLYGLPPYANEPIYDLNGIPNTEETD</sequence>
<feature type="compositionally biased region" description="Basic and acidic residues" evidence="1">
    <location>
        <begin position="476"/>
        <end position="485"/>
    </location>
</feature>
<dbReference type="EMBL" id="SJOL01001577">
    <property type="protein sequence ID" value="TGZ74682.1"/>
    <property type="molecule type" value="Genomic_DNA"/>
</dbReference>
<gene>
    <name evidence="3" type="ORF">CRM22_000796</name>
</gene>
<dbReference type="InterPro" id="IPR016186">
    <property type="entry name" value="C-type_lectin-like/link_sf"/>
</dbReference>
<feature type="compositionally biased region" description="Polar residues" evidence="1">
    <location>
        <begin position="411"/>
        <end position="420"/>
    </location>
</feature>
<dbReference type="SUPFAM" id="SSF56436">
    <property type="entry name" value="C-type lectin-like"/>
    <property type="match status" value="1"/>
</dbReference>
<reference evidence="3 4" key="1">
    <citation type="journal article" date="2019" name="BMC Genomics">
        <title>New insights from Opisthorchis felineus genome: update on genomics of the epidemiologically important liver flukes.</title>
        <authorList>
            <person name="Ershov N.I."/>
            <person name="Mordvinov V.A."/>
            <person name="Prokhortchouk E.B."/>
            <person name="Pakharukova M.Y."/>
            <person name="Gunbin K.V."/>
            <person name="Ustyantsev K."/>
            <person name="Genaev M.A."/>
            <person name="Blinov A.G."/>
            <person name="Mazur A."/>
            <person name="Boulygina E."/>
            <person name="Tsygankova S."/>
            <person name="Khrameeva E."/>
            <person name="Chekanov N."/>
            <person name="Fan G."/>
            <person name="Xiao A."/>
            <person name="Zhang H."/>
            <person name="Xu X."/>
            <person name="Yang H."/>
            <person name="Solovyev V."/>
            <person name="Lee S.M."/>
            <person name="Liu X."/>
            <person name="Afonnikov D.A."/>
            <person name="Skryabin K.G."/>
        </authorList>
    </citation>
    <scope>NUCLEOTIDE SEQUENCE [LARGE SCALE GENOMIC DNA]</scope>
    <source>
        <strain evidence="3">AK-0245</strain>
        <tissue evidence="3">Whole organism</tissue>
    </source>
</reference>
<dbReference type="OrthoDB" id="6280660at2759"/>
<feature type="compositionally biased region" description="Polar residues" evidence="1">
    <location>
        <begin position="595"/>
        <end position="607"/>
    </location>
</feature>
<dbReference type="Gene3D" id="3.10.100.10">
    <property type="entry name" value="Mannose-Binding Protein A, subunit A"/>
    <property type="match status" value="1"/>
</dbReference>
<feature type="compositionally biased region" description="Polar residues" evidence="1">
    <location>
        <begin position="616"/>
        <end position="626"/>
    </location>
</feature>
<protein>
    <submittedName>
        <fullName evidence="3">Uncharacterized protein</fullName>
    </submittedName>
</protein>
<keyword evidence="4" id="KW-1185">Reference proteome</keyword>
<dbReference type="EMBL" id="SJOL01001577">
    <property type="protein sequence ID" value="TGZ74683.1"/>
    <property type="molecule type" value="Genomic_DNA"/>
</dbReference>
<dbReference type="EMBL" id="SJOL01001577">
    <property type="protein sequence ID" value="TGZ74687.1"/>
    <property type="molecule type" value="Genomic_DNA"/>
</dbReference>
<keyword evidence="2" id="KW-0472">Membrane</keyword>
<name>A0A4S2MDN1_OPIFE</name>
<evidence type="ECO:0000256" key="2">
    <source>
        <dbReference type="SAM" id="Phobius"/>
    </source>
</evidence>
<evidence type="ECO:0000313" key="4">
    <source>
        <dbReference type="Proteomes" id="UP000308267"/>
    </source>
</evidence>
<organism evidence="3 4">
    <name type="scientific">Opisthorchis felineus</name>
    <dbReference type="NCBI Taxonomy" id="147828"/>
    <lineage>
        <taxon>Eukaryota</taxon>
        <taxon>Metazoa</taxon>
        <taxon>Spiralia</taxon>
        <taxon>Lophotrochozoa</taxon>
        <taxon>Platyhelminthes</taxon>
        <taxon>Trematoda</taxon>
        <taxon>Digenea</taxon>
        <taxon>Opisthorchiida</taxon>
        <taxon>Opisthorchiata</taxon>
        <taxon>Opisthorchiidae</taxon>
        <taxon>Opisthorchis</taxon>
    </lineage>
</organism>
<feature type="compositionally biased region" description="Basic and acidic residues" evidence="1">
    <location>
        <begin position="451"/>
        <end position="460"/>
    </location>
</feature>
<feature type="compositionally biased region" description="Basic and acidic residues" evidence="1">
    <location>
        <begin position="505"/>
        <end position="521"/>
    </location>
</feature>
<proteinExistence type="predicted"/>
<feature type="transmembrane region" description="Helical" evidence="2">
    <location>
        <begin position="12"/>
        <end position="35"/>
    </location>
</feature>
<feature type="compositionally biased region" description="Basic and acidic residues" evidence="1">
    <location>
        <begin position="421"/>
        <end position="431"/>
    </location>
</feature>
<feature type="region of interest" description="Disordered" evidence="1">
    <location>
        <begin position="763"/>
        <end position="785"/>
    </location>
</feature>
<keyword evidence="2" id="KW-0812">Transmembrane</keyword>
<feature type="region of interest" description="Disordered" evidence="1">
    <location>
        <begin position="648"/>
        <end position="683"/>
    </location>
</feature>
<feature type="non-terminal residue" evidence="3">
    <location>
        <position position="1078"/>
    </location>
</feature>
<dbReference type="AlphaFoldDB" id="A0A4S2MDN1"/>
<dbReference type="InterPro" id="IPR016187">
    <property type="entry name" value="CTDL_fold"/>
</dbReference>
<feature type="region of interest" description="Disordered" evidence="1">
    <location>
        <begin position="558"/>
        <end position="627"/>
    </location>
</feature>
<feature type="region of interest" description="Disordered" evidence="1">
    <location>
        <begin position="384"/>
        <end position="521"/>
    </location>
</feature>
<dbReference type="Proteomes" id="UP000308267">
    <property type="component" value="Unassembled WGS sequence"/>
</dbReference>
<dbReference type="STRING" id="147828.A0A4S2MDN1"/>
<comment type="caution">
    <text evidence="3">The sequence shown here is derived from an EMBL/GenBank/DDBJ whole genome shotgun (WGS) entry which is preliminary data.</text>
</comment>
<dbReference type="EMBL" id="SJOL01001577">
    <property type="protein sequence ID" value="TGZ74685.1"/>
    <property type="molecule type" value="Genomic_DNA"/>
</dbReference>
<feature type="compositionally biased region" description="Basic and acidic residues" evidence="1">
    <location>
        <begin position="771"/>
        <end position="780"/>
    </location>
</feature>
<evidence type="ECO:0000256" key="1">
    <source>
        <dbReference type="SAM" id="MobiDB-lite"/>
    </source>
</evidence>
<keyword evidence="2" id="KW-1133">Transmembrane helix</keyword>
<feature type="compositionally biased region" description="Basic and acidic residues" evidence="1">
    <location>
        <begin position="567"/>
        <end position="577"/>
    </location>
</feature>
<accession>A0A4S2MDN1</accession>